<evidence type="ECO:0000256" key="1">
    <source>
        <dbReference type="ARBA" id="ARBA00010424"/>
    </source>
</evidence>
<dbReference type="AlphaFoldDB" id="A0A832T6G3"/>
<dbReference type="GO" id="GO:0043817">
    <property type="term" value="F:phosphosulfolactate synthase activity"/>
    <property type="evidence" value="ECO:0007669"/>
    <property type="project" value="UniProtKB-UniRule"/>
</dbReference>
<dbReference type="EMBL" id="DUJS01000004">
    <property type="protein sequence ID" value="HII70449.1"/>
    <property type="molecule type" value="Genomic_DNA"/>
</dbReference>
<evidence type="ECO:0000256" key="2">
    <source>
        <dbReference type="NCBIfam" id="TIGR03849"/>
    </source>
</evidence>
<accession>A0A832T6G3</accession>
<dbReference type="InterPro" id="IPR036112">
    <property type="entry name" value="ComA_synth_sf"/>
</dbReference>
<dbReference type="InterPro" id="IPR013785">
    <property type="entry name" value="Aldolase_TIM"/>
</dbReference>
<evidence type="ECO:0000313" key="4">
    <source>
        <dbReference type="Proteomes" id="UP000619545"/>
    </source>
</evidence>
<comment type="caution">
    <text evidence="3">The sequence shown here is derived from an EMBL/GenBank/DDBJ whole genome shotgun (WGS) entry which is preliminary data.</text>
</comment>
<dbReference type="Gene3D" id="3.20.20.70">
    <property type="entry name" value="Aldolase class I"/>
    <property type="match status" value="1"/>
</dbReference>
<dbReference type="PANTHER" id="PTHR48413:SF1">
    <property type="entry name" value="PROTEIN HEAT-STRESS-ASSOCIATED 32"/>
    <property type="match status" value="1"/>
</dbReference>
<dbReference type="InterPro" id="IPR022370">
    <property type="entry name" value="Arch_ComA"/>
</dbReference>
<dbReference type="GeneID" id="1477697"/>
<dbReference type="EC" id="4.4.1.19" evidence="2"/>
<dbReference type="Proteomes" id="UP000619545">
    <property type="component" value="Unassembled WGS sequence"/>
</dbReference>
<reference evidence="3" key="1">
    <citation type="journal article" date="2020" name="bioRxiv">
        <title>A rank-normalized archaeal taxonomy based on genome phylogeny resolves widespread incomplete and uneven classifications.</title>
        <authorList>
            <person name="Rinke C."/>
            <person name="Chuvochina M."/>
            <person name="Mussig A.J."/>
            <person name="Chaumeil P.-A."/>
            <person name="Waite D.W."/>
            <person name="Whitman W.B."/>
            <person name="Parks D.H."/>
            <person name="Hugenholtz P."/>
        </authorList>
    </citation>
    <scope>NUCLEOTIDE SEQUENCE</scope>
    <source>
        <strain evidence="3">UBA8853</strain>
    </source>
</reference>
<dbReference type="Pfam" id="PF02679">
    <property type="entry name" value="ComA"/>
    <property type="match status" value="1"/>
</dbReference>
<proteinExistence type="inferred from homology"/>
<dbReference type="SUPFAM" id="SSF102110">
    <property type="entry name" value="(2r)-phospho-3-sulfolactate synthase ComA"/>
    <property type="match status" value="1"/>
</dbReference>
<protein>
    <recommendedName>
        <fullName evidence="2">Phosphosulfolactate synthase</fullName>
        <ecNumber evidence="2">4.4.1.19</ecNumber>
    </recommendedName>
</protein>
<gene>
    <name evidence="3" type="primary">comA</name>
    <name evidence="3" type="ORF">HA336_04370</name>
</gene>
<name>A0A832T6G3_9EURY</name>
<evidence type="ECO:0000313" key="3">
    <source>
        <dbReference type="EMBL" id="HII70449.1"/>
    </source>
</evidence>
<dbReference type="RefSeq" id="WP_011018764.1">
    <property type="nucleotide sequence ID" value="NZ_DUJS01000004.1"/>
</dbReference>
<dbReference type="NCBIfam" id="TIGR03849">
    <property type="entry name" value="arch_ComA"/>
    <property type="match status" value="1"/>
</dbReference>
<comment type="similarity">
    <text evidence="1">Belongs to the phosphosulfolactate synthase family.</text>
</comment>
<organism evidence="3 4">
    <name type="scientific">Methanopyrus kandleri</name>
    <dbReference type="NCBI Taxonomy" id="2320"/>
    <lineage>
        <taxon>Archaea</taxon>
        <taxon>Methanobacteriati</taxon>
        <taxon>Methanobacteriota</taxon>
        <taxon>Methanomada group</taxon>
        <taxon>Methanopyri</taxon>
        <taxon>Methanopyrales</taxon>
        <taxon>Methanopyraceae</taxon>
        <taxon>Methanopyrus</taxon>
    </lineage>
</organism>
<sequence length="256" mass="28102">MKAFEKSVKIPKVDGATVMLDKGLTPEFVESFLKVAGEYVTAVKLGWGTARLIDKEIVARKVEMYVDAGLDVFPGGTLAEIAIAQGNFEGYLNELDELGFNAIEISDGMIPMSIEKKCELIERACEQGFTVYAEEGKKRDEEYSVLSPSDIVGRMNKCVEAGAEYVIVEARESGKHGPMGAEKRERVRVLSEIVKGVGIQRVMFEAPEKEQQFELIVKFGPEVNIANVPPEEVIPLATLRAGLRAETMGRVALDGE</sequence>
<dbReference type="GO" id="GO:0019295">
    <property type="term" value="P:coenzyme M biosynthetic process"/>
    <property type="evidence" value="ECO:0007669"/>
    <property type="project" value="InterPro"/>
</dbReference>
<dbReference type="PANTHER" id="PTHR48413">
    <property type="match status" value="1"/>
</dbReference>
<keyword evidence="3" id="KW-0456">Lyase</keyword>
<dbReference type="InterPro" id="IPR003830">
    <property type="entry name" value="ComA_synth"/>
</dbReference>
<dbReference type="OMA" id="KNQQVEF"/>